<protein>
    <submittedName>
        <fullName evidence="1">Uncharacterized protein</fullName>
    </submittedName>
</protein>
<dbReference type="OrthoDB" id="574378at2"/>
<proteinExistence type="predicted"/>
<sequence length="218" mass="23725">MSSSTWFPRVNFLPFLNAWLSSLLGLALPLLLLPSPLRAQTLTGFKTASGELAVVGFQPRQKVPVTYPAIPRVRNLKANDCGVIAVTDTLTWPASPTTLFRINNRTIQFGAITIANIPKCSKTGKLSAVMTEPRRKGTDVYVAGFPANAAVAVTYVNLPTVRNITANACGILVIKPTPEFPSSRVNINSLSLDPVTLPLKMMPQCKEGVIYYPEGWKR</sequence>
<organism evidence="1">
    <name type="scientific">Cyanothece sp. (strain PCC 7425 / ATCC 29141)</name>
    <dbReference type="NCBI Taxonomy" id="395961"/>
    <lineage>
        <taxon>Bacteria</taxon>
        <taxon>Bacillati</taxon>
        <taxon>Cyanobacteriota</taxon>
        <taxon>Cyanophyceae</taxon>
        <taxon>Gomontiellales</taxon>
        <taxon>Cyanothecaceae</taxon>
        <taxon>Cyanothece</taxon>
    </lineage>
</organism>
<dbReference type="HOGENOM" id="CLU_1265204_0_0_3"/>
<reference evidence="1" key="1">
    <citation type="submission" date="2009-01" db="EMBL/GenBank/DDBJ databases">
        <title>Complete sequence of chromosome Cyanothece sp. PCC 7425.</title>
        <authorList>
            <consortium name="US DOE Joint Genome Institute"/>
            <person name="Lucas S."/>
            <person name="Copeland A."/>
            <person name="Lapidus A."/>
            <person name="Glavina del Rio T."/>
            <person name="Dalin E."/>
            <person name="Tice H."/>
            <person name="Bruce D."/>
            <person name="Goodwin L."/>
            <person name="Pitluck S."/>
            <person name="Sims D."/>
            <person name="Meineke L."/>
            <person name="Brettin T."/>
            <person name="Detter J.C."/>
            <person name="Han C."/>
            <person name="Larimer F."/>
            <person name="Land M."/>
            <person name="Hauser L."/>
            <person name="Kyrpides N."/>
            <person name="Ovchinnikova G."/>
            <person name="Liberton M."/>
            <person name="Stoeckel J."/>
            <person name="Banerjee A."/>
            <person name="Singh A."/>
            <person name="Page L."/>
            <person name="Sato H."/>
            <person name="Zhao L."/>
            <person name="Sherman L."/>
            <person name="Pakrasi H."/>
            <person name="Richardson P."/>
        </authorList>
    </citation>
    <scope>NUCLEOTIDE SEQUENCE</scope>
    <source>
        <strain evidence="1">PCC 7425</strain>
    </source>
</reference>
<dbReference type="KEGG" id="cyn:Cyan7425_0728"/>
<accession>B8HVT7</accession>
<dbReference type="AlphaFoldDB" id="B8HVT7"/>
<evidence type="ECO:0000313" key="1">
    <source>
        <dbReference type="EMBL" id="ACL43115.1"/>
    </source>
</evidence>
<name>B8HVT7_CYAP4</name>
<gene>
    <name evidence="1" type="ordered locus">Cyan7425_0728</name>
</gene>
<dbReference type="EMBL" id="CP001344">
    <property type="protein sequence ID" value="ACL43115.1"/>
    <property type="molecule type" value="Genomic_DNA"/>
</dbReference>